<evidence type="ECO:0000313" key="3">
    <source>
        <dbReference type="EMBL" id="MCV9931834.1"/>
    </source>
</evidence>
<evidence type="ECO:0000313" key="4">
    <source>
        <dbReference type="Proteomes" id="UP001151133"/>
    </source>
</evidence>
<evidence type="ECO:0000259" key="2">
    <source>
        <dbReference type="Pfam" id="PF09346"/>
    </source>
</evidence>
<proteinExistence type="predicted"/>
<sequence length="145" mass="17292">MNFKTEKDFLSKHEKSDDVSNTKQMVTSPHLNKLKEEYSNIPEDYLFYLSEIGAGSIRECQFKVQSYLFDFKDIDLDDIYNIKEGIKFFGDNFSGDFAGFDLSKNNDEVIEFWHDSEQFYYTKMTFREYIREKMLMDINGNDLKQ</sequence>
<dbReference type="InterPro" id="IPR018958">
    <property type="entry name" value="Knr4/Smi1-like_dom"/>
</dbReference>
<dbReference type="AlphaFoldDB" id="A0A9X2YZN9"/>
<feature type="domain" description="Knr4/Smi1-like" evidence="2">
    <location>
        <begin position="31"/>
        <end position="131"/>
    </location>
</feature>
<name>A0A9X2YZN9_9FLAO</name>
<evidence type="ECO:0000256" key="1">
    <source>
        <dbReference type="SAM" id="MobiDB-lite"/>
    </source>
</evidence>
<dbReference type="RefSeq" id="WP_264286142.1">
    <property type="nucleotide sequence ID" value="NZ_JAOZEV010000003.1"/>
</dbReference>
<dbReference type="InterPro" id="IPR037883">
    <property type="entry name" value="Knr4/Smi1-like_sf"/>
</dbReference>
<accession>A0A9X2YZN9</accession>
<organism evidence="3 4">
    <name type="scientific">Flavobacterium frigoritolerans</name>
    <dbReference type="NCBI Taxonomy" id="2987686"/>
    <lineage>
        <taxon>Bacteria</taxon>
        <taxon>Pseudomonadati</taxon>
        <taxon>Bacteroidota</taxon>
        <taxon>Flavobacteriia</taxon>
        <taxon>Flavobacteriales</taxon>
        <taxon>Flavobacteriaceae</taxon>
        <taxon>Flavobacterium</taxon>
    </lineage>
</organism>
<feature type="region of interest" description="Disordered" evidence="1">
    <location>
        <begin position="1"/>
        <end position="24"/>
    </location>
</feature>
<gene>
    <name evidence="3" type="ORF">OIU80_06015</name>
</gene>
<dbReference type="EMBL" id="JAOZEV010000003">
    <property type="protein sequence ID" value="MCV9931834.1"/>
    <property type="molecule type" value="Genomic_DNA"/>
</dbReference>
<dbReference type="SUPFAM" id="SSF160631">
    <property type="entry name" value="SMI1/KNR4-like"/>
    <property type="match status" value="1"/>
</dbReference>
<dbReference type="Proteomes" id="UP001151133">
    <property type="component" value="Unassembled WGS sequence"/>
</dbReference>
<feature type="compositionally biased region" description="Basic and acidic residues" evidence="1">
    <location>
        <begin position="1"/>
        <end position="20"/>
    </location>
</feature>
<protein>
    <recommendedName>
        <fullName evidence="2">Knr4/Smi1-like domain-containing protein</fullName>
    </recommendedName>
</protein>
<reference evidence="3" key="1">
    <citation type="submission" date="2022-10" db="EMBL/GenBank/DDBJ databases">
        <title>Two novel species of Flavobacterium.</title>
        <authorList>
            <person name="Liu Q."/>
            <person name="Xin Y.-H."/>
        </authorList>
    </citation>
    <scope>NUCLEOTIDE SEQUENCE</scope>
    <source>
        <strain evidence="3">LS1R47</strain>
    </source>
</reference>
<keyword evidence="4" id="KW-1185">Reference proteome</keyword>
<comment type="caution">
    <text evidence="3">The sequence shown here is derived from an EMBL/GenBank/DDBJ whole genome shotgun (WGS) entry which is preliminary data.</text>
</comment>
<dbReference type="Pfam" id="PF09346">
    <property type="entry name" value="SMI1_KNR4"/>
    <property type="match status" value="1"/>
</dbReference>